<evidence type="ECO:0000256" key="17">
    <source>
        <dbReference type="PIRSR" id="PIRSR001174-1"/>
    </source>
</evidence>
<keyword evidence="8 15" id="KW-0346">Stress response</keyword>
<dbReference type="InterPro" id="IPR015947">
    <property type="entry name" value="PUA-like_sf"/>
</dbReference>
<dbReference type="PROSITE" id="PS51787">
    <property type="entry name" value="LON_N"/>
    <property type="match status" value="1"/>
</dbReference>
<comment type="similarity">
    <text evidence="15 16 19 20">Belongs to the peptidase S16 family.</text>
</comment>
<dbReference type="SMART" id="SM00382">
    <property type="entry name" value="AAA"/>
    <property type="match status" value="1"/>
</dbReference>
<feature type="active site" evidence="15 17">
    <location>
        <position position="722"/>
    </location>
</feature>
<dbReference type="InterPro" id="IPR014721">
    <property type="entry name" value="Ribsml_uS5_D2-typ_fold_subgr"/>
</dbReference>
<feature type="active site" evidence="15 17">
    <location>
        <position position="679"/>
    </location>
</feature>
<evidence type="ECO:0000256" key="19">
    <source>
        <dbReference type="PROSITE-ProRule" id="PRU01122"/>
    </source>
</evidence>
<organism evidence="23 24">
    <name type="scientific">Acholeplasma hippikon</name>
    <dbReference type="NCBI Taxonomy" id="264636"/>
    <lineage>
        <taxon>Bacteria</taxon>
        <taxon>Bacillati</taxon>
        <taxon>Mycoplasmatota</taxon>
        <taxon>Mollicutes</taxon>
        <taxon>Acholeplasmatales</taxon>
        <taxon>Acholeplasmataceae</taxon>
        <taxon>Acholeplasma</taxon>
    </lineage>
</organism>
<feature type="domain" description="Lon N-terminal" evidence="22">
    <location>
        <begin position="10"/>
        <end position="204"/>
    </location>
</feature>
<dbReference type="SUPFAM" id="SSF52540">
    <property type="entry name" value="P-loop containing nucleoside triphosphate hydrolases"/>
    <property type="match status" value="1"/>
</dbReference>
<sequence length="772" mass="86862">MINMELQTSLPAVVVRGIVPMPNNDFRIEVGRKVSLRAVEEAEKNFSSYVLILVQKNPLIENPTTSDLENYGVLAKVAMKIKLPNDNYKVKFNIVSRIRVKEYFLTDPYFVADYEEVETIPGNIDEEQTLIKMIANEIVLNANQLLNNAQQVSEQVQSGLSAEKVADILACNLRINETDKYKYLAELNLNKRLKLILEDISKLKMIADLEQRINDDVKKAIDENQKEYYLREKMRAIQNELGDKAKKEDEIDALREAIKKAKMPKSIEEKALQELARYQSTPSAMAESQIIKTYLDFLVALPWKKASKDLNVLQQVQEKLDKNHYGLEKVKERIIEYLAVKIMTGKTPQTILCFAGPPGVGKTSLAISIAEALGRKFVKQSLGGVKDESEIRGHRRTYVGAMPGRILKGMKDAGTINPVFLLDEIDKMASDYRGDPASAMLEVLDPEQNNKFSDHYLEEPYDLSQVLFITTANYLENVPAPLRDRMEIVELSSYTEHEKVQIAKNHLIQKQLKSHGLDTNKFLIDDETLYFIIRHYTRESGVRELNRYIGSLVRKAIKDILMGKVEKVTINKSNIESYIGKPKFVHNMIDEKEQIGVVTGLAYTQFGGDTLPVEVTYYKGKGQLVLTGKLGDVMKESAITALSFVKAHASDYGIDPVIFENNDFHVHVPEGAVPKDGPSAGITMATAIMSAAANKYVRKDVGMTGEITLRGYVLPIGGLKEKAIAAHRSGLSTILIPKENERDIEDIPVEVRKELKIIPVDKVSDVFKEALK</sequence>
<comment type="induction">
    <text evidence="15">By heat shock.</text>
</comment>
<dbReference type="GO" id="GO:0004252">
    <property type="term" value="F:serine-type endopeptidase activity"/>
    <property type="evidence" value="ECO:0007669"/>
    <property type="project" value="UniProtKB-UniRule"/>
</dbReference>
<dbReference type="EMBL" id="LR215050">
    <property type="protein sequence ID" value="VEU82280.1"/>
    <property type="molecule type" value="Genomic_DNA"/>
</dbReference>
<keyword evidence="7 15" id="KW-0067">ATP-binding</keyword>
<name>A0A449BIL8_9MOLU</name>
<dbReference type="AlphaFoldDB" id="A0A449BIL8"/>
<evidence type="ECO:0000256" key="5">
    <source>
        <dbReference type="ARBA" id="ARBA00022801"/>
    </source>
</evidence>
<feature type="domain" description="Lon proteolytic" evidence="21">
    <location>
        <begin position="592"/>
        <end position="772"/>
    </location>
</feature>
<dbReference type="Pfam" id="PF00004">
    <property type="entry name" value="AAA"/>
    <property type="match status" value="1"/>
</dbReference>
<comment type="subcellular location">
    <subcellularLocation>
        <location evidence="1 15 16">Cytoplasm</location>
    </subcellularLocation>
</comment>
<dbReference type="Pfam" id="PF02190">
    <property type="entry name" value="LON_substr_bdg"/>
    <property type="match status" value="1"/>
</dbReference>
<dbReference type="InterPro" id="IPR003593">
    <property type="entry name" value="AAA+_ATPase"/>
</dbReference>
<keyword evidence="24" id="KW-1185">Reference proteome</keyword>
<dbReference type="EC" id="3.4.21.53" evidence="12 15"/>
<evidence type="ECO:0000256" key="10">
    <source>
        <dbReference type="ARBA" id="ARBA00050665"/>
    </source>
</evidence>
<dbReference type="Pfam" id="PF05362">
    <property type="entry name" value="Lon_C"/>
    <property type="match status" value="1"/>
</dbReference>
<keyword evidence="3 15" id="KW-0645">Protease</keyword>
<dbReference type="Gene3D" id="2.30.130.40">
    <property type="entry name" value="LON domain-like"/>
    <property type="match status" value="1"/>
</dbReference>
<dbReference type="SUPFAM" id="SSF54211">
    <property type="entry name" value="Ribosomal protein S5 domain 2-like"/>
    <property type="match status" value="1"/>
</dbReference>
<comment type="catalytic activity">
    <reaction evidence="10 15 16 19">
        <text>Hydrolysis of proteins in presence of ATP.</text>
        <dbReference type="EC" id="3.4.21.53"/>
    </reaction>
</comment>
<evidence type="ECO:0000256" key="15">
    <source>
        <dbReference type="HAMAP-Rule" id="MF_01973"/>
    </source>
</evidence>
<dbReference type="PROSITE" id="PS51786">
    <property type="entry name" value="LON_PROTEOLYTIC"/>
    <property type="match status" value="1"/>
</dbReference>
<evidence type="ECO:0000256" key="6">
    <source>
        <dbReference type="ARBA" id="ARBA00022825"/>
    </source>
</evidence>
<dbReference type="PANTHER" id="PTHR10046">
    <property type="entry name" value="ATP DEPENDENT LON PROTEASE FAMILY MEMBER"/>
    <property type="match status" value="1"/>
</dbReference>
<evidence type="ECO:0000256" key="9">
    <source>
        <dbReference type="ARBA" id="ARBA00026070"/>
    </source>
</evidence>
<evidence type="ECO:0000256" key="14">
    <source>
        <dbReference type="ARBA" id="ARBA00082722"/>
    </source>
</evidence>
<dbReference type="GO" id="GO:0034605">
    <property type="term" value="P:cellular response to heat"/>
    <property type="evidence" value="ECO:0007669"/>
    <property type="project" value="UniProtKB-UniRule"/>
</dbReference>
<evidence type="ECO:0000313" key="24">
    <source>
        <dbReference type="Proteomes" id="UP000290909"/>
    </source>
</evidence>
<dbReference type="GO" id="GO:0005524">
    <property type="term" value="F:ATP binding"/>
    <property type="evidence" value="ECO:0007669"/>
    <property type="project" value="UniProtKB-UniRule"/>
</dbReference>
<dbReference type="InterPro" id="IPR027065">
    <property type="entry name" value="Lon_Prtase"/>
</dbReference>
<evidence type="ECO:0000256" key="7">
    <source>
        <dbReference type="ARBA" id="ARBA00022840"/>
    </source>
</evidence>
<keyword evidence="5 15" id="KW-0378">Hydrolase</keyword>
<dbReference type="InterPro" id="IPR054594">
    <property type="entry name" value="Lon_lid"/>
</dbReference>
<dbReference type="HAMAP" id="MF_01973">
    <property type="entry name" value="lon_bact"/>
    <property type="match status" value="1"/>
</dbReference>
<dbReference type="STRING" id="1408416.GCA_000702765_01105"/>
<evidence type="ECO:0000256" key="1">
    <source>
        <dbReference type="ARBA" id="ARBA00004496"/>
    </source>
</evidence>
<dbReference type="CDD" id="cd19500">
    <property type="entry name" value="RecA-like_Lon"/>
    <property type="match status" value="1"/>
</dbReference>
<dbReference type="GO" id="GO:0006515">
    <property type="term" value="P:protein quality control for misfolded or incompletely synthesized proteins"/>
    <property type="evidence" value="ECO:0007669"/>
    <property type="project" value="UniProtKB-UniRule"/>
</dbReference>
<dbReference type="InterPro" id="IPR027417">
    <property type="entry name" value="P-loop_NTPase"/>
</dbReference>
<dbReference type="InterPro" id="IPR004815">
    <property type="entry name" value="Lon_bac/euk-typ"/>
</dbReference>
<dbReference type="Proteomes" id="UP000290909">
    <property type="component" value="Chromosome"/>
</dbReference>
<gene>
    <name evidence="23" type="primary">MCYN0354</name>
    <name evidence="15" type="synonym">lon</name>
    <name evidence="23" type="ORF">NCTC10172_00288</name>
</gene>
<dbReference type="GO" id="GO:0016887">
    <property type="term" value="F:ATP hydrolysis activity"/>
    <property type="evidence" value="ECO:0007669"/>
    <property type="project" value="UniProtKB-UniRule"/>
</dbReference>
<dbReference type="InterPro" id="IPR020568">
    <property type="entry name" value="Ribosomal_Su5_D2-typ_SF"/>
</dbReference>
<proteinExistence type="evidence at transcript level"/>
<dbReference type="SUPFAM" id="SSF88697">
    <property type="entry name" value="PUA domain-like"/>
    <property type="match status" value="1"/>
</dbReference>
<protein>
    <recommendedName>
        <fullName evidence="13 15">Lon protease</fullName>
        <ecNumber evidence="12 15">3.4.21.53</ecNumber>
    </recommendedName>
    <alternativeName>
        <fullName evidence="14 15">ATP-dependent protease La</fullName>
    </alternativeName>
</protein>
<evidence type="ECO:0000313" key="23">
    <source>
        <dbReference type="EMBL" id="VEU82280.1"/>
    </source>
</evidence>
<evidence type="ECO:0000256" key="20">
    <source>
        <dbReference type="RuleBase" id="RU000591"/>
    </source>
</evidence>
<dbReference type="Gene3D" id="3.30.230.10">
    <property type="match status" value="1"/>
</dbReference>
<dbReference type="InterPro" id="IPR003111">
    <property type="entry name" value="Lon_prtase_N"/>
</dbReference>
<keyword evidence="6 15" id="KW-0720">Serine protease</keyword>
<dbReference type="PIRSF" id="PIRSF001174">
    <property type="entry name" value="Lon_proteas"/>
    <property type="match status" value="1"/>
</dbReference>
<dbReference type="Gene3D" id="3.40.50.300">
    <property type="entry name" value="P-loop containing nucleotide triphosphate hydrolases"/>
    <property type="match status" value="1"/>
</dbReference>
<evidence type="ECO:0000259" key="21">
    <source>
        <dbReference type="PROSITE" id="PS51786"/>
    </source>
</evidence>
<comment type="function">
    <text evidence="11 15">ATP-dependent serine protease that mediates the selective degradation of mutant and abnormal proteins as well as certain short-lived regulatory proteins. Required for cellular homeostasis and for survival from DNA damage and developmental changes induced by stress. Degrades polypeptides processively to yield small peptide fragments that are 5 to 10 amino acids long. Binds to DNA in a double-stranded, site-specific manner.</text>
</comment>
<dbReference type="Gene3D" id="1.20.58.1480">
    <property type="match status" value="1"/>
</dbReference>
<dbReference type="Gene3D" id="1.10.8.60">
    <property type="match status" value="1"/>
</dbReference>
<evidence type="ECO:0000256" key="8">
    <source>
        <dbReference type="ARBA" id="ARBA00023016"/>
    </source>
</evidence>
<evidence type="ECO:0000256" key="3">
    <source>
        <dbReference type="ARBA" id="ARBA00022670"/>
    </source>
</evidence>
<dbReference type="KEGG" id="ahk:NCTC10172_00288"/>
<feature type="binding site" evidence="15 18">
    <location>
        <begin position="356"/>
        <end position="363"/>
    </location>
    <ligand>
        <name>ATP</name>
        <dbReference type="ChEBI" id="CHEBI:30616"/>
    </ligand>
</feature>
<reference evidence="23 24" key="1">
    <citation type="submission" date="2019-01" db="EMBL/GenBank/DDBJ databases">
        <authorList>
            <consortium name="Pathogen Informatics"/>
        </authorList>
    </citation>
    <scope>NUCLEOTIDE SEQUENCE [LARGE SCALE GENOMIC DNA]</scope>
    <source>
        <strain evidence="23 24">NCTC10172</strain>
    </source>
</reference>
<dbReference type="PRINTS" id="PR00830">
    <property type="entry name" value="ENDOLAPTASE"/>
</dbReference>
<evidence type="ECO:0000256" key="18">
    <source>
        <dbReference type="PIRSR" id="PIRSR001174-2"/>
    </source>
</evidence>
<dbReference type="NCBIfam" id="TIGR00763">
    <property type="entry name" value="lon"/>
    <property type="match status" value="1"/>
</dbReference>
<dbReference type="InterPro" id="IPR027543">
    <property type="entry name" value="Lon_bac"/>
</dbReference>
<dbReference type="InterPro" id="IPR046336">
    <property type="entry name" value="Lon_prtase_N_sf"/>
</dbReference>
<keyword evidence="2 15" id="KW-0963">Cytoplasm</keyword>
<evidence type="ECO:0000256" key="13">
    <source>
        <dbReference type="ARBA" id="ARBA00071934"/>
    </source>
</evidence>
<evidence type="ECO:0000256" key="16">
    <source>
        <dbReference type="PIRNR" id="PIRNR001174"/>
    </source>
</evidence>
<evidence type="ECO:0000256" key="4">
    <source>
        <dbReference type="ARBA" id="ARBA00022741"/>
    </source>
</evidence>
<accession>A0A449BIL8</accession>
<dbReference type="GO" id="GO:0005737">
    <property type="term" value="C:cytoplasm"/>
    <property type="evidence" value="ECO:0007669"/>
    <property type="project" value="UniProtKB-SubCell"/>
</dbReference>
<evidence type="ECO:0000256" key="12">
    <source>
        <dbReference type="ARBA" id="ARBA00066743"/>
    </source>
</evidence>
<dbReference type="PROSITE" id="PS01046">
    <property type="entry name" value="LON_SER"/>
    <property type="match status" value="1"/>
</dbReference>
<dbReference type="InterPro" id="IPR003959">
    <property type="entry name" value="ATPase_AAA_core"/>
</dbReference>
<evidence type="ECO:0000259" key="22">
    <source>
        <dbReference type="PROSITE" id="PS51787"/>
    </source>
</evidence>
<dbReference type="Gene3D" id="1.20.5.5270">
    <property type="match status" value="1"/>
</dbReference>
<dbReference type="InterPro" id="IPR008268">
    <property type="entry name" value="Peptidase_S16_AS"/>
</dbReference>
<dbReference type="GO" id="GO:0004176">
    <property type="term" value="F:ATP-dependent peptidase activity"/>
    <property type="evidence" value="ECO:0007669"/>
    <property type="project" value="UniProtKB-UniRule"/>
</dbReference>
<dbReference type="InterPro" id="IPR008269">
    <property type="entry name" value="Lon_proteolytic"/>
</dbReference>
<comment type="subunit">
    <text evidence="9 15 16">Homohexamer. Organized in a ring with a central cavity.</text>
</comment>
<dbReference type="FunFam" id="3.40.50.300:FF:000021">
    <property type="entry name" value="Lon protease homolog"/>
    <property type="match status" value="1"/>
</dbReference>
<dbReference type="GO" id="GO:0043565">
    <property type="term" value="F:sequence-specific DNA binding"/>
    <property type="evidence" value="ECO:0007669"/>
    <property type="project" value="UniProtKB-UniRule"/>
</dbReference>
<dbReference type="Pfam" id="PF22667">
    <property type="entry name" value="Lon_lid"/>
    <property type="match status" value="1"/>
</dbReference>
<keyword evidence="4 15" id="KW-0547">Nucleotide-binding</keyword>
<evidence type="ECO:0000256" key="2">
    <source>
        <dbReference type="ARBA" id="ARBA00022490"/>
    </source>
</evidence>
<dbReference type="SMART" id="SM00464">
    <property type="entry name" value="LON"/>
    <property type="match status" value="1"/>
</dbReference>
<evidence type="ECO:0000256" key="11">
    <source>
        <dbReference type="ARBA" id="ARBA00053875"/>
    </source>
</evidence>